<accession>A0ABP4GC91</accession>
<dbReference type="Gene3D" id="1.10.540.10">
    <property type="entry name" value="Acyl-CoA dehydrogenase/oxidase, N-terminal domain"/>
    <property type="match status" value="1"/>
</dbReference>
<dbReference type="Gene3D" id="1.20.140.10">
    <property type="entry name" value="Butyryl-CoA Dehydrogenase, subunit A, domain 3"/>
    <property type="match status" value="1"/>
</dbReference>
<evidence type="ECO:0000313" key="9">
    <source>
        <dbReference type="EMBL" id="GAA1216930.1"/>
    </source>
</evidence>
<dbReference type="Gene3D" id="2.40.110.10">
    <property type="entry name" value="Butyryl-CoA Dehydrogenase, subunit A, domain 2"/>
    <property type="match status" value="1"/>
</dbReference>
<dbReference type="PANTHER" id="PTHR43884">
    <property type="entry name" value="ACYL-COA DEHYDROGENASE"/>
    <property type="match status" value="1"/>
</dbReference>
<keyword evidence="10" id="KW-1185">Reference proteome</keyword>
<feature type="domain" description="Acyl-CoA dehydrogenase/oxidase N-terminal" evidence="8">
    <location>
        <begin position="35"/>
        <end position="119"/>
    </location>
</feature>
<organism evidence="9 10">
    <name type="scientific">Prauserella alba</name>
    <dbReference type="NCBI Taxonomy" id="176898"/>
    <lineage>
        <taxon>Bacteria</taxon>
        <taxon>Bacillati</taxon>
        <taxon>Actinomycetota</taxon>
        <taxon>Actinomycetes</taxon>
        <taxon>Pseudonocardiales</taxon>
        <taxon>Pseudonocardiaceae</taxon>
        <taxon>Prauserella</taxon>
    </lineage>
</organism>
<keyword evidence="3 5" id="KW-0285">Flavoprotein</keyword>
<dbReference type="PROSITE" id="PS00072">
    <property type="entry name" value="ACYL_COA_DH_1"/>
    <property type="match status" value="1"/>
</dbReference>
<dbReference type="InterPro" id="IPR013786">
    <property type="entry name" value="AcylCoA_DH/ox_N"/>
</dbReference>
<evidence type="ECO:0000313" key="10">
    <source>
        <dbReference type="Proteomes" id="UP001500467"/>
    </source>
</evidence>
<dbReference type="Proteomes" id="UP001500467">
    <property type="component" value="Unassembled WGS sequence"/>
</dbReference>
<dbReference type="InterPro" id="IPR009075">
    <property type="entry name" value="AcylCo_DH/oxidase_C"/>
</dbReference>
<dbReference type="InterPro" id="IPR006091">
    <property type="entry name" value="Acyl-CoA_Oxase/DH_mid-dom"/>
</dbReference>
<keyword evidence="5" id="KW-0560">Oxidoreductase</keyword>
<dbReference type="PANTHER" id="PTHR43884:SF12">
    <property type="entry name" value="ISOVALERYL-COA DEHYDROGENASE, MITOCHONDRIAL-RELATED"/>
    <property type="match status" value="1"/>
</dbReference>
<dbReference type="InterPro" id="IPR036250">
    <property type="entry name" value="AcylCo_DH-like_C"/>
</dbReference>
<evidence type="ECO:0000259" key="7">
    <source>
        <dbReference type="Pfam" id="PF02770"/>
    </source>
</evidence>
<evidence type="ECO:0000259" key="6">
    <source>
        <dbReference type="Pfam" id="PF00441"/>
    </source>
</evidence>
<evidence type="ECO:0000256" key="2">
    <source>
        <dbReference type="ARBA" id="ARBA00009347"/>
    </source>
</evidence>
<comment type="caution">
    <text evidence="9">The sequence shown here is derived from an EMBL/GenBank/DDBJ whole genome shotgun (WGS) entry which is preliminary data.</text>
</comment>
<dbReference type="SUPFAM" id="SSF56645">
    <property type="entry name" value="Acyl-CoA dehydrogenase NM domain-like"/>
    <property type="match status" value="1"/>
</dbReference>
<dbReference type="InterPro" id="IPR006089">
    <property type="entry name" value="Acyl-CoA_DH_CS"/>
</dbReference>
<proteinExistence type="inferred from homology"/>
<gene>
    <name evidence="9" type="ORF">GCM10009675_44080</name>
</gene>
<dbReference type="RefSeq" id="WP_253855529.1">
    <property type="nucleotide sequence ID" value="NZ_BAAALM010000016.1"/>
</dbReference>
<dbReference type="Pfam" id="PF02770">
    <property type="entry name" value="Acyl-CoA_dh_M"/>
    <property type="match status" value="1"/>
</dbReference>
<evidence type="ECO:0000256" key="5">
    <source>
        <dbReference type="RuleBase" id="RU362125"/>
    </source>
</evidence>
<feature type="domain" description="Acyl-CoA oxidase/dehydrogenase middle" evidence="7">
    <location>
        <begin position="124"/>
        <end position="217"/>
    </location>
</feature>
<evidence type="ECO:0000256" key="1">
    <source>
        <dbReference type="ARBA" id="ARBA00001974"/>
    </source>
</evidence>
<dbReference type="Pfam" id="PF00441">
    <property type="entry name" value="Acyl-CoA_dh_1"/>
    <property type="match status" value="1"/>
</dbReference>
<dbReference type="InterPro" id="IPR046373">
    <property type="entry name" value="Acyl-CoA_Oxase/DH_mid-dom_sf"/>
</dbReference>
<evidence type="ECO:0000256" key="4">
    <source>
        <dbReference type="ARBA" id="ARBA00022827"/>
    </source>
</evidence>
<dbReference type="CDD" id="cd00567">
    <property type="entry name" value="ACAD"/>
    <property type="match status" value="1"/>
</dbReference>
<evidence type="ECO:0000259" key="8">
    <source>
        <dbReference type="Pfam" id="PF02771"/>
    </source>
</evidence>
<keyword evidence="4 5" id="KW-0274">FAD</keyword>
<comment type="similarity">
    <text evidence="2 5">Belongs to the acyl-CoA dehydrogenase family.</text>
</comment>
<reference evidence="10" key="1">
    <citation type="journal article" date="2019" name="Int. J. Syst. Evol. Microbiol.">
        <title>The Global Catalogue of Microorganisms (GCM) 10K type strain sequencing project: providing services to taxonomists for standard genome sequencing and annotation.</title>
        <authorList>
            <consortium name="The Broad Institute Genomics Platform"/>
            <consortium name="The Broad Institute Genome Sequencing Center for Infectious Disease"/>
            <person name="Wu L."/>
            <person name="Ma J."/>
        </authorList>
    </citation>
    <scope>NUCLEOTIDE SEQUENCE [LARGE SCALE GENOMIC DNA]</scope>
    <source>
        <strain evidence="10">JCM 13022</strain>
    </source>
</reference>
<dbReference type="Pfam" id="PF02771">
    <property type="entry name" value="Acyl-CoA_dh_N"/>
    <property type="match status" value="1"/>
</dbReference>
<name>A0ABP4GC91_9PSEU</name>
<protein>
    <submittedName>
        <fullName evidence="9">Acyl-CoA dehydrogenase family protein</fullName>
    </submittedName>
</protein>
<dbReference type="InterPro" id="IPR009100">
    <property type="entry name" value="AcylCoA_DH/oxidase_NM_dom_sf"/>
</dbReference>
<dbReference type="SUPFAM" id="SSF47203">
    <property type="entry name" value="Acyl-CoA dehydrogenase C-terminal domain-like"/>
    <property type="match status" value="1"/>
</dbReference>
<sequence length="380" mass="39924">MDFELTDGQRDRCAELTASVRERLGDTPPSTPDTEHTRRRWRVAGELGLTGLCLPGEYGGGGLGALDTALCLEAFGRACPDTGLAFGVAAHLLACCVAIRDFATESTAARLLPGLAKGELIAANAITEDGAGSDVGALAMKGTATADGYRLSGEKSFSSNAPVADVFVVYAVTDPSDGFLGTTGFVVPRETAGLTVGPAMAKLGLHGCPAGRVGLDDAEVPQCHVLGEPGQGALIFQHSMGWERACLFALYLGLMEEQLHRCVTHARRRRQFGRPIGEFQAVSHPLAEMRQRIDGARLLLYRACWLMDQGRADVAATSMAKLAVSEAAVANSVAAMQLFAGSGYLVGTGIEAQLRDCLPSTVFSGTSEVHRNIVARGMGL</sequence>
<dbReference type="InterPro" id="IPR037069">
    <property type="entry name" value="AcylCoA_DH/ox_N_sf"/>
</dbReference>
<evidence type="ECO:0000256" key="3">
    <source>
        <dbReference type="ARBA" id="ARBA00022630"/>
    </source>
</evidence>
<comment type="cofactor">
    <cofactor evidence="1 5">
        <name>FAD</name>
        <dbReference type="ChEBI" id="CHEBI:57692"/>
    </cofactor>
</comment>
<dbReference type="EMBL" id="BAAALM010000016">
    <property type="protein sequence ID" value="GAA1216930.1"/>
    <property type="molecule type" value="Genomic_DNA"/>
</dbReference>
<feature type="domain" description="Acyl-CoA dehydrogenase/oxidase C-terminal" evidence="6">
    <location>
        <begin position="230"/>
        <end position="378"/>
    </location>
</feature>